<dbReference type="InterPro" id="IPR010225">
    <property type="entry name" value="HrpB"/>
</dbReference>
<evidence type="ECO:0000256" key="3">
    <source>
        <dbReference type="ARBA" id="ARBA00022806"/>
    </source>
</evidence>
<name>A0ABT1G7M3_9GAMM</name>
<protein>
    <submittedName>
        <fullName evidence="8">ATP-dependent helicase HrpB</fullName>
        <ecNumber evidence="8">3.6.4.13</ecNumber>
    </submittedName>
</protein>
<dbReference type="Pfam" id="PF08482">
    <property type="entry name" value="HrpB_C"/>
    <property type="match status" value="1"/>
</dbReference>
<dbReference type="SMART" id="SM00490">
    <property type="entry name" value="HELICc"/>
    <property type="match status" value="1"/>
</dbReference>
<dbReference type="Pfam" id="PF24473">
    <property type="entry name" value="CON_HrpB"/>
    <property type="match status" value="1"/>
</dbReference>
<dbReference type="Gene3D" id="1.20.120.1080">
    <property type="match status" value="1"/>
</dbReference>
<dbReference type="EC" id="3.6.4.13" evidence="8"/>
<evidence type="ECO:0000256" key="2">
    <source>
        <dbReference type="ARBA" id="ARBA00022801"/>
    </source>
</evidence>
<dbReference type="InterPro" id="IPR049614">
    <property type="entry name" value="HrpB_DEXH"/>
</dbReference>
<dbReference type="EMBL" id="JALJYF010000001">
    <property type="protein sequence ID" value="MCP1727296.1"/>
    <property type="molecule type" value="Genomic_DNA"/>
</dbReference>
<keyword evidence="9" id="KW-1185">Reference proteome</keyword>
<feature type="region of interest" description="Disordered" evidence="5">
    <location>
        <begin position="806"/>
        <end position="831"/>
    </location>
</feature>
<sequence length="831" mass="91615">MSATNKPQPSLPIDHCLPRLQTLLAEGTAAVLQAAPGAGKTTRVPPALLAADWLGGRRILMLEPRRLAARAAARFMAREMGEAVGETVGYRTRLDTQVSARTRIEVVTEGILTRMIQADPELADYGLVIFDEFHERSLQADLGLALVRESQQALREDLRVLVMSATLDCGPVAELLNQAPVIDSPGRSFPVSSHYLGSDRQTPLPVQTARAVQRALSEESGSILVFLPGTGEIRRTASQLKDSLPADVELAPLYGNLPPAEQDRAIEAPPPGRRKVVLATNIAQTSLTIEGIRVVIDSGLERRSAFDPNSGMSRLITTRVSQAAAEQRQGRAGRLEPGVCFRLWSESEQSTLAAHSPPEILSADLAPVVLELAQWGCRDPKELEWLTPPPLAHWRQAVSLLQWLDALDETGQITAHGRSMLKLGLSPRLAHLVVRGRELGLGNMAAELAALLSERDPLGREQGADLEHRLRALREGQLPKARLKPLQQTIRKLGHKADSAEPGLEAIGRLLALAFPDRIARRRPGRLPRYQLSNGRGAFLAENDPLGQAEWLVAAELDGQAREARIHLAAQLDPAVIEGDLAAHIQEGDTADWDEQRGQLIAQRERRLGQLVLAQERLPDPDPEIIQAGLLSAVRRKGLDALPWTDAARQYRARLAWMHYLEPEHWPKMDEPSLLDSLEEWLAPFLAGYRRWSELKTVPLLEALKQQLSYPRQQALEKALPGRLTIPTGESVRLGYERDPAQDQGPVLAVKLQAAFGLAETPRLADGRLPVVFHLLSPAGRPLAVTADLASFWRQAYPEVRKDMRGRYPKHPWPEDPLSATPTRRTKGRPR</sequence>
<dbReference type="RefSeq" id="WP_253446983.1">
    <property type="nucleotide sequence ID" value="NZ_JALJYF010000001.1"/>
</dbReference>
<dbReference type="InterPro" id="IPR014001">
    <property type="entry name" value="Helicase_ATP-bd"/>
</dbReference>
<accession>A0ABT1G7M3</accession>
<dbReference type="InterPro" id="IPR013689">
    <property type="entry name" value="RNA_helicase_ATP-dep_HrpB_C"/>
</dbReference>
<dbReference type="CDD" id="cd18791">
    <property type="entry name" value="SF2_C_RHA"/>
    <property type="match status" value="1"/>
</dbReference>
<keyword evidence="2 8" id="KW-0378">Hydrolase</keyword>
<feature type="domain" description="Helicase ATP-binding" evidence="6">
    <location>
        <begin position="21"/>
        <end position="185"/>
    </location>
</feature>
<evidence type="ECO:0000256" key="4">
    <source>
        <dbReference type="ARBA" id="ARBA00022840"/>
    </source>
</evidence>
<evidence type="ECO:0000313" key="9">
    <source>
        <dbReference type="Proteomes" id="UP001523550"/>
    </source>
</evidence>
<proteinExistence type="predicted"/>
<evidence type="ECO:0000313" key="8">
    <source>
        <dbReference type="EMBL" id="MCP1727296.1"/>
    </source>
</evidence>
<feature type="domain" description="Helicase C-terminal" evidence="7">
    <location>
        <begin position="211"/>
        <end position="376"/>
    </location>
</feature>
<reference evidence="8 9" key="1">
    <citation type="submission" date="2022-03" db="EMBL/GenBank/DDBJ databases">
        <title>Genomic Encyclopedia of Type Strains, Phase III (KMG-III): the genomes of soil and plant-associated and newly described type strains.</title>
        <authorList>
            <person name="Whitman W."/>
        </authorList>
    </citation>
    <scope>NUCLEOTIDE SEQUENCE [LARGE SCALE GENOMIC DNA]</scope>
    <source>
        <strain evidence="8 9">BSker1</strain>
    </source>
</reference>
<dbReference type="Pfam" id="PF00271">
    <property type="entry name" value="Helicase_C"/>
    <property type="match status" value="1"/>
</dbReference>
<dbReference type="InterPro" id="IPR007502">
    <property type="entry name" value="Helicase-assoc_dom"/>
</dbReference>
<evidence type="ECO:0000259" key="6">
    <source>
        <dbReference type="PROSITE" id="PS51192"/>
    </source>
</evidence>
<dbReference type="Gene3D" id="3.40.50.300">
    <property type="entry name" value="P-loop containing nucleotide triphosphate hydrolases"/>
    <property type="match status" value="2"/>
</dbReference>
<dbReference type="InterPro" id="IPR027417">
    <property type="entry name" value="P-loop_NTPase"/>
</dbReference>
<gene>
    <name evidence="8" type="ORF">J2T60_001261</name>
</gene>
<dbReference type="PROSITE" id="PS51194">
    <property type="entry name" value="HELICASE_CTER"/>
    <property type="match status" value="1"/>
</dbReference>
<dbReference type="CDD" id="cd17990">
    <property type="entry name" value="DEXHc_HrpB"/>
    <property type="match status" value="1"/>
</dbReference>
<dbReference type="NCBIfam" id="TIGR01970">
    <property type="entry name" value="DEAH_box_HrpB"/>
    <property type="match status" value="1"/>
</dbReference>
<evidence type="ECO:0000256" key="5">
    <source>
        <dbReference type="SAM" id="MobiDB-lite"/>
    </source>
</evidence>
<dbReference type="PROSITE" id="PS51192">
    <property type="entry name" value="HELICASE_ATP_BIND_1"/>
    <property type="match status" value="1"/>
</dbReference>
<evidence type="ECO:0000259" key="7">
    <source>
        <dbReference type="PROSITE" id="PS51194"/>
    </source>
</evidence>
<dbReference type="SUPFAM" id="SSF52540">
    <property type="entry name" value="P-loop containing nucleoside triphosphate hydrolases"/>
    <property type="match status" value="1"/>
</dbReference>
<organism evidence="8 9">
    <name type="scientific">Natronospira proteinivora</name>
    <dbReference type="NCBI Taxonomy" id="1807133"/>
    <lineage>
        <taxon>Bacteria</taxon>
        <taxon>Pseudomonadati</taxon>
        <taxon>Pseudomonadota</taxon>
        <taxon>Gammaproteobacteria</taxon>
        <taxon>Natronospirales</taxon>
        <taxon>Natronospiraceae</taxon>
        <taxon>Natronospira</taxon>
    </lineage>
</organism>
<dbReference type="GO" id="GO:0016787">
    <property type="term" value="F:hydrolase activity"/>
    <property type="evidence" value="ECO:0007669"/>
    <property type="project" value="UniProtKB-KW"/>
</dbReference>
<dbReference type="InterPro" id="IPR001650">
    <property type="entry name" value="Helicase_C-like"/>
</dbReference>
<dbReference type="Proteomes" id="UP001523550">
    <property type="component" value="Unassembled WGS sequence"/>
</dbReference>
<dbReference type="GO" id="GO:0003724">
    <property type="term" value="F:RNA helicase activity"/>
    <property type="evidence" value="ECO:0007669"/>
    <property type="project" value="UniProtKB-EC"/>
</dbReference>
<comment type="caution">
    <text evidence="8">The sequence shown here is derived from an EMBL/GenBank/DDBJ whole genome shotgun (WGS) entry which is preliminary data.</text>
</comment>
<dbReference type="PANTHER" id="PTHR43519:SF1">
    <property type="entry name" value="ATP-DEPENDENT RNA HELICASE HRPB"/>
    <property type="match status" value="1"/>
</dbReference>
<dbReference type="InterPro" id="IPR056329">
    <property type="entry name" value="CON_HrpB"/>
</dbReference>
<keyword evidence="4" id="KW-0067">ATP-binding</keyword>
<dbReference type="SMART" id="SM00487">
    <property type="entry name" value="DEXDc"/>
    <property type="match status" value="1"/>
</dbReference>
<dbReference type="PANTHER" id="PTHR43519">
    <property type="entry name" value="ATP-DEPENDENT RNA HELICASE HRPB"/>
    <property type="match status" value="1"/>
</dbReference>
<dbReference type="InterPro" id="IPR011545">
    <property type="entry name" value="DEAD/DEAH_box_helicase_dom"/>
</dbReference>
<dbReference type="Pfam" id="PF00270">
    <property type="entry name" value="DEAD"/>
    <property type="match status" value="1"/>
</dbReference>
<keyword evidence="3 8" id="KW-0347">Helicase</keyword>
<keyword evidence="1" id="KW-0547">Nucleotide-binding</keyword>
<dbReference type="PIRSF" id="PIRSF005496">
    <property type="entry name" value="ATP_hel_hrpB"/>
    <property type="match status" value="1"/>
</dbReference>
<evidence type="ECO:0000256" key="1">
    <source>
        <dbReference type="ARBA" id="ARBA00022741"/>
    </source>
</evidence>
<dbReference type="SMART" id="SM00847">
    <property type="entry name" value="HA2"/>
    <property type="match status" value="1"/>
</dbReference>